<evidence type="ECO:0000256" key="2">
    <source>
        <dbReference type="ARBA" id="ARBA00022490"/>
    </source>
</evidence>
<dbReference type="Proteomes" id="UP001215956">
    <property type="component" value="Unassembled WGS sequence"/>
</dbReference>
<feature type="domain" description="CSD" evidence="3">
    <location>
        <begin position="1"/>
        <end position="63"/>
    </location>
</feature>
<dbReference type="SMART" id="SM00357">
    <property type="entry name" value="CSP"/>
    <property type="match status" value="1"/>
</dbReference>
<dbReference type="InterPro" id="IPR002059">
    <property type="entry name" value="CSP_DNA-bd"/>
</dbReference>
<evidence type="ECO:0000256" key="1">
    <source>
        <dbReference type="ARBA" id="ARBA00004496"/>
    </source>
</evidence>
<dbReference type="PIRSF" id="PIRSF002599">
    <property type="entry name" value="Cold_shock_A"/>
    <property type="match status" value="1"/>
</dbReference>
<dbReference type="InterPro" id="IPR011129">
    <property type="entry name" value="CSD"/>
</dbReference>
<dbReference type="PROSITE" id="PS51857">
    <property type="entry name" value="CSD_2"/>
    <property type="match status" value="1"/>
</dbReference>
<dbReference type="InterPro" id="IPR050181">
    <property type="entry name" value="Cold_shock_domain"/>
</dbReference>
<reference evidence="4 5" key="1">
    <citation type="submission" date="2023-03" db="EMBL/GenBank/DDBJ databases">
        <title>Whole genome sequencing of Methanotrichaceae archaeon M04Ac.</title>
        <authorList>
            <person name="Khomyakova M.A."/>
            <person name="Merkel A.Y."/>
            <person name="Slobodkin A.I."/>
        </authorList>
    </citation>
    <scope>NUCLEOTIDE SEQUENCE [LARGE SCALE GENOMIC DNA]</scope>
    <source>
        <strain evidence="4 5">M04Ac</strain>
    </source>
</reference>
<organism evidence="4 5">
    <name type="scientific">Candidatus Methanocrinis alkalitolerans</name>
    <dbReference type="NCBI Taxonomy" id="3033395"/>
    <lineage>
        <taxon>Archaea</taxon>
        <taxon>Methanobacteriati</taxon>
        <taxon>Methanobacteriota</taxon>
        <taxon>Stenosarchaea group</taxon>
        <taxon>Methanomicrobia</taxon>
        <taxon>Methanotrichales</taxon>
        <taxon>Methanotrichaceae</taxon>
        <taxon>Methanocrinis</taxon>
    </lineage>
</organism>
<evidence type="ECO:0000259" key="3">
    <source>
        <dbReference type="PROSITE" id="PS51857"/>
    </source>
</evidence>
<accession>A0ABT5XGF7</accession>
<keyword evidence="5" id="KW-1185">Reference proteome</keyword>
<proteinExistence type="predicted"/>
<sequence length="65" mass="7108">MVTGTVKFFNRTKHFGFIAGDDGTDYFVHSSGLKPGVSIDEGDKVSFEVETGDRGPKAEKVEKIQ</sequence>
<dbReference type="Gene3D" id="2.40.50.140">
    <property type="entry name" value="Nucleic acid-binding proteins"/>
    <property type="match status" value="1"/>
</dbReference>
<dbReference type="InterPro" id="IPR012156">
    <property type="entry name" value="Cold_shock_CspA"/>
</dbReference>
<dbReference type="InterPro" id="IPR012340">
    <property type="entry name" value="NA-bd_OB-fold"/>
</dbReference>
<dbReference type="SUPFAM" id="SSF50249">
    <property type="entry name" value="Nucleic acid-binding proteins"/>
    <property type="match status" value="1"/>
</dbReference>
<dbReference type="PANTHER" id="PTHR11544">
    <property type="entry name" value="COLD SHOCK DOMAIN CONTAINING PROTEINS"/>
    <property type="match status" value="1"/>
</dbReference>
<protein>
    <submittedName>
        <fullName evidence="4">Cold shock domain-containing protein</fullName>
    </submittedName>
</protein>
<comment type="caution">
    <text evidence="4">The sequence shown here is derived from an EMBL/GenBank/DDBJ whole genome shotgun (WGS) entry which is preliminary data.</text>
</comment>
<dbReference type="EMBL" id="JARFPL010000031">
    <property type="protein sequence ID" value="MDF0593809.1"/>
    <property type="molecule type" value="Genomic_DNA"/>
</dbReference>
<comment type="subcellular location">
    <subcellularLocation>
        <location evidence="1">Cytoplasm</location>
    </subcellularLocation>
</comment>
<evidence type="ECO:0000313" key="4">
    <source>
        <dbReference type="EMBL" id="MDF0593809.1"/>
    </source>
</evidence>
<gene>
    <name evidence="4" type="ORF">P0O24_09460</name>
</gene>
<dbReference type="RefSeq" id="WP_316969511.1">
    <property type="nucleotide sequence ID" value="NZ_JARFPL010000031.1"/>
</dbReference>
<keyword evidence="2" id="KW-0963">Cytoplasm</keyword>
<dbReference type="PRINTS" id="PR00050">
    <property type="entry name" value="COLDSHOCK"/>
</dbReference>
<name>A0ABT5XGF7_9EURY</name>
<dbReference type="Pfam" id="PF00313">
    <property type="entry name" value="CSD"/>
    <property type="match status" value="1"/>
</dbReference>
<evidence type="ECO:0000313" key="5">
    <source>
        <dbReference type="Proteomes" id="UP001215956"/>
    </source>
</evidence>